<gene>
    <name evidence="2" type="ORF">C7C46_08595</name>
</gene>
<dbReference type="SUPFAM" id="SSF53474">
    <property type="entry name" value="alpha/beta-Hydrolases"/>
    <property type="match status" value="1"/>
</dbReference>
<dbReference type="OrthoDB" id="4276066at2"/>
<accession>A0A2V4P2X8</accession>
<dbReference type="InterPro" id="IPR029058">
    <property type="entry name" value="AB_hydrolase_fold"/>
</dbReference>
<keyword evidence="2" id="KW-0378">Hydrolase</keyword>
<dbReference type="GO" id="GO:0016787">
    <property type="term" value="F:hydrolase activity"/>
    <property type="evidence" value="ECO:0007669"/>
    <property type="project" value="UniProtKB-KW"/>
</dbReference>
<sequence length="295" mass="30822">MTAAAVRPITLDAPGGALSALLSEPEQPPRAVVVALHGGGMTAGYFDGPAHPGASLLTLGAGLGFTVLAVDRPGYRGSADRLPHGQLIADQAAVLGAALDGFAARHDTGAGLLLLAHSYGGKVALTLAADRPPASLRGLDVSGCGQEFAVAPDGLANVHAPGQRHRHWGPLRLYPPGTFRSSGAIVAPMPQRERAEAARWPQAFRELAPRVRVPVRLTFAEHEGWWHHDEAAVARMAGQFTGAPRVVTDHQPDAGHNISLGWAARAYHLRALAFFEDCLVRAEAAPAARPLVAAS</sequence>
<evidence type="ECO:0000259" key="1">
    <source>
        <dbReference type="Pfam" id="PF12146"/>
    </source>
</evidence>
<name>A0A2V4P2X8_9ACTN</name>
<dbReference type="Pfam" id="PF12146">
    <property type="entry name" value="Hydrolase_4"/>
    <property type="match status" value="1"/>
</dbReference>
<organism evidence="2 3">
    <name type="scientific">Streptomyces tateyamensis</name>
    <dbReference type="NCBI Taxonomy" id="565073"/>
    <lineage>
        <taxon>Bacteria</taxon>
        <taxon>Bacillati</taxon>
        <taxon>Actinomycetota</taxon>
        <taxon>Actinomycetes</taxon>
        <taxon>Kitasatosporales</taxon>
        <taxon>Streptomycetaceae</taxon>
        <taxon>Streptomyces</taxon>
    </lineage>
</organism>
<comment type="caution">
    <text evidence="2">The sequence shown here is derived from an EMBL/GenBank/DDBJ whole genome shotgun (WGS) entry which is preliminary data.</text>
</comment>
<dbReference type="AlphaFoldDB" id="A0A2V4P2X8"/>
<dbReference type="InterPro" id="IPR022742">
    <property type="entry name" value="Hydrolase_4"/>
</dbReference>
<evidence type="ECO:0000313" key="3">
    <source>
        <dbReference type="Proteomes" id="UP000248039"/>
    </source>
</evidence>
<evidence type="ECO:0000313" key="2">
    <source>
        <dbReference type="EMBL" id="PYC83794.1"/>
    </source>
</evidence>
<proteinExistence type="predicted"/>
<dbReference type="RefSeq" id="WP_110667407.1">
    <property type="nucleotide sequence ID" value="NZ_PYBW01000027.1"/>
</dbReference>
<dbReference type="EMBL" id="PYBW01000027">
    <property type="protein sequence ID" value="PYC83794.1"/>
    <property type="molecule type" value="Genomic_DNA"/>
</dbReference>
<dbReference type="Proteomes" id="UP000248039">
    <property type="component" value="Unassembled WGS sequence"/>
</dbReference>
<protein>
    <submittedName>
        <fullName evidence="2">Alpha/beta hydrolase</fullName>
    </submittedName>
</protein>
<reference evidence="2 3" key="1">
    <citation type="submission" date="2018-03" db="EMBL/GenBank/DDBJ databases">
        <title>Bioinformatic expansion and discovery of thiopeptide antibiotics.</title>
        <authorList>
            <person name="Schwalen C.J."/>
            <person name="Hudson G.A."/>
            <person name="Mitchell D.A."/>
        </authorList>
    </citation>
    <scope>NUCLEOTIDE SEQUENCE [LARGE SCALE GENOMIC DNA]</scope>
    <source>
        <strain evidence="2 3">ATCC 21389</strain>
    </source>
</reference>
<feature type="domain" description="Serine aminopeptidase S33" evidence="1">
    <location>
        <begin position="27"/>
        <end position="139"/>
    </location>
</feature>
<dbReference type="Gene3D" id="3.40.50.1820">
    <property type="entry name" value="alpha/beta hydrolase"/>
    <property type="match status" value="1"/>
</dbReference>
<keyword evidence="3" id="KW-1185">Reference proteome</keyword>